<dbReference type="AlphaFoldDB" id="A0A0A7CMN7"/>
<feature type="compositionally biased region" description="Polar residues" evidence="2">
    <location>
        <begin position="135"/>
        <end position="146"/>
    </location>
</feature>
<evidence type="ECO:0000256" key="3">
    <source>
        <dbReference type="SAM" id="SignalP"/>
    </source>
</evidence>
<evidence type="ECO:0000256" key="1">
    <source>
        <dbReference type="PROSITE-ProRule" id="PRU00076"/>
    </source>
</evidence>
<dbReference type="InterPro" id="IPR000742">
    <property type="entry name" value="EGF"/>
</dbReference>
<name>A0A0A7CMN7_ACHHY</name>
<dbReference type="PROSITE" id="PS00022">
    <property type="entry name" value="EGF_1"/>
    <property type="match status" value="3"/>
</dbReference>
<organism evidence="5">
    <name type="scientific">Achlya hypogyna</name>
    <name type="common">Oomycete</name>
    <name type="synonym">Protoachlya hypogyna</name>
    <dbReference type="NCBI Taxonomy" id="1202772"/>
    <lineage>
        <taxon>Eukaryota</taxon>
        <taxon>Sar</taxon>
        <taxon>Stramenopiles</taxon>
        <taxon>Oomycota</taxon>
        <taxon>Saprolegniomycetes</taxon>
        <taxon>Saprolegniales</taxon>
        <taxon>Achlyaceae</taxon>
        <taxon>Achlya</taxon>
    </lineage>
</organism>
<dbReference type="PROSITE" id="PS50026">
    <property type="entry name" value="EGF_3"/>
    <property type="match status" value="1"/>
</dbReference>
<proteinExistence type="predicted"/>
<keyword evidence="1" id="KW-1015">Disulfide bond</keyword>
<accession>A0A0A7CMN7</accession>
<feature type="signal peptide" evidence="3">
    <location>
        <begin position="1"/>
        <end position="16"/>
    </location>
</feature>
<keyword evidence="1" id="KW-0245">EGF-like domain</keyword>
<feature type="domain" description="EGF-like" evidence="4">
    <location>
        <begin position="212"/>
        <end position="256"/>
    </location>
</feature>
<reference evidence="5" key="1">
    <citation type="journal article" date="2014" name="Genome Biol. Evol.">
        <title>The secreted proteins of Achlya hypogyna and Thraustotheca clavata identify the ancestral oomycete secretome and reveal gene acquisitions by horizontal gene transfer.</title>
        <authorList>
            <person name="Misner I."/>
            <person name="Blouin N."/>
            <person name="Leonard G."/>
            <person name="Richards T.A."/>
            <person name="Lane C.E."/>
        </authorList>
    </citation>
    <scope>NUCLEOTIDE SEQUENCE</scope>
    <source>
        <strain evidence="5">ATCC 48635</strain>
    </source>
</reference>
<comment type="caution">
    <text evidence="1">Lacks conserved residue(s) required for the propagation of feature annotation.</text>
</comment>
<evidence type="ECO:0000313" key="5">
    <source>
        <dbReference type="EMBL" id="AIG55796.1"/>
    </source>
</evidence>
<feature type="region of interest" description="Disordered" evidence="2">
    <location>
        <begin position="126"/>
        <end position="146"/>
    </location>
</feature>
<feature type="disulfide bond" evidence="1">
    <location>
        <begin position="246"/>
        <end position="255"/>
    </location>
</feature>
<sequence>MLKLWIIACVAFVSQGQQLQGRCSSNDDCATNAACVTVETGRQAFSKCTASRPLCGGVTFGHCPSQVAPTKYLPDSEIGPLQCVFKATDKIRNINCCPSTSGEYLVPAPDGSVMLSDSSITSTVTTTTTTTTSTKNNATAAPTVASNSTASRRLQTASSACLNCYKSPANNKTIAGTFECVLQSLCLTDLSYFSLPFGMCKSSAAFPAVCNVGTSCATGTNQICNGHGTCSPTDSDAPEALYRCLCDVGFGGRFCDKVISNNCVADCGVGGACVDGQCACNKGYTGDQCYNCTSDTACNSANLGAVRRIGGCSSIAGGTCNLLTNKCECNSGFGGNFCQTTGVTTTTSNTCLLTGTARPNCGTKGEHRHANQQDGVGICVNSACYCIGQCQGASCTKCKQPGVKETLGCTDCVGSFAATTGPSVVWPALTMAAMARMWF</sequence>
<evidence type="ECO:0000256" key="2">
    <source>
        <dbReference type="SAM" id="MobiDB-lite"/>
    </source>
</evidence>
<keyword evidence="3" id="KW-0732">Signal</keyword>
<dbReference type="EMBL" id="KM038335">
    <property type="protein sequence ID" value="AIG55796.1"/>
    <property type="molecule type" value="Genomic_DNA"/>
</dbReference>
<dbReference type="SMART" id="SM00181">
    <property type="entry name" value="EGF"/>
    <property type="match status" value="3"/>
</dbReference>
<dbReference type="Gene3D" id="2.10.25.10">
    <property type="entry name" value="Laminin"/>
    <property type="match status" value="2"/>
</dbReference>
<feature type="chain" id="PRO_5002026746" evidence="3">
    <location>
        <begin position="17"/>
        <end position="439"/>
    </location>
</feature>
<protein>
    <submittedName>
        <fullName evidence="5">Secreted protein</fullName>
    </submittedName>
</protein>
<evidence type="ECO:0000259" key="4">
    <source>
        <dbReference type="PROSITE" id="PS50026"/>
    </source>
</evidence>
<dbReference type="PROSITE" id="PS01186">
    <property type="entry name" value="EGF_2"/>
    <property type="match status" value="2"/>
</dbReference>